<dbReference type="GeneID" id="60322943"/>
<feature type="transmembrane region" description="Helical" evidence="2">
    <location>
        <begin position="63"/>
        <end position="81"/>
    </location>
</feature>
<evidence type="ECO:0000313" key="3">
    <source>
        <dbReference type="EMBL" id="ARQ95472.1"/>
    </source>
</evidence>
<evidence type="ECO:0000256" key="2">
    <source>
        <dbReference type="SAM" id="Phobius"/>
    </source>
</evidence>
<evidence type="ECO:0000256" key="1">
    <source>
        <dbReference type="SAM" id="MobiDB-lite"/>
    </source>
</evidence>
<dbReference type="InterPro" id="IPR056390">
    <property type="entry name" value="Holin_phage"/>
</dbReference>
<evidence type="ECO:0000313" key="4">
    <source>
        <dbReference type="Proteomes" id="UP000226045"/>
    </source>
</evidence>
<organism evidence="3 4">
    <name type="scientific">Mycobacterium phage Shandong1</name>
    <dbReference type="NCBI Taxonomy" id="1983447"/>
    <lineage>
        <taxon>Viruses</taxon>
        <taxon>Duplodnaviria</taxon>
        <taxon>Heunggongvirae</taxon>
        <taxon>Uroviricota</taxon>
        <taxon>Caudoviricetes</taxon>
        <taxon>Weiservirinae</taxon>
        <taxon>Unicornvirus</taxon>
        <taxon>Unicornvirus shandong1</taxon>
    </lineage>
</organism>
<keyword evidence="4" id="KW-1185">Reference proteome</keyword>
<feature type="transmembrane region" description="Helical" evidence="2">
    <location>
        <begin position="88"/>
        <end position="106"/>
    </location>
</feature>
<accession>A0A1X9SH58</accession>
<keyword evidence="2" id="KW-0812">Transmembrane</keyword>
<name>A0A1X9SH58_9CAUD</name>
<dbReference type="EMBL" id="KY945355">
    <property type="protein sequence ID" value="ARQ95472.1"/>
    <property type="molecule type" value="Genomic_DNA"/>
</dbReference>
<proteinExistence type="predicted"/>
<evidence type="ECO:0008006" key="5">
    <source>
        <dbReference type="Google" id="ProtNLM"/>
    </source>
</evidence>
<protein>
    <recommendedName>
        <fullName evidence="5">Holin</fullName>
    </recommendedName>
</protein>
<feature type="compositionally biased region" description="Basic and acidic residues" evidence="1">
    <location>
        <begin position="138"/>
        <end position="147"/>
    </location>
</feature>
<dbReference type="Proteomes" id="UP000226045">
    <property type="component" value="Segment"/>
</dbReference>
<reference evidence="3 4" key="1">
    <citation type="submission" date="2017-04" db="EMBL/GenBank/DDBJ databases">
        <title>The genome sequence of mycobacteriophage Shandong1.</title>
        <authorList>
            <person name="Fan X."/>
            <person name="Zhao Z."/>
            <person name="Zhao K."/>
            <person name="Song S."/>
            <person name="Li J."/>
            <person name="Xie J."/>
        </authorList>
    </citation>
    <scope>NUCLEOTIDE SEQUENCE [LARGE SCALE GENOMIC DNA]</scope>
</reference>
<dbReference type="Pfam" id="PF23809">
    <property type="entry name" value="Phage_holin_9"/>
    <property type="match status" value="1"/>
</dbReference>
<keyword evidence="2" id="KW-1133">Transmembrane helix</keyword>
<dbReference type="KEGG" id="vg:60322943"/>
<feature type="transmembrane region" description="Helical" evidence="2">
    <location>
        <begin position="112"/>
        <end position="130"/>
    </location>
</feature>
<sequence length="154" mass="16505">MSQPAEKIVAVLGKVWATVRVFAADRLGIRTWEDLRLQVHVLSPYAVTAMVTWNIADADHAKLIVGLVLAVASPALAWFNTRDGFRRWVYGLLPAAQAFIVGFGWAEDSTLTPIMAAIVALLGGALAATNTRSSTDPNGKDEAPADGKHRRAVA</sequence>
<dbReference type="RefSeq" id="YP_009951505.1">
    <property type="nucleotide sequence ID" value="NC_051602.1"/>
</dbReference>
<feature type="region of interest" description="Disordered" evidence="1">
    <location>
        <begin position="131"/>
        <end position="154"/>
    </location>
</feature>
<keyword evidence="2" id="KW-0472">Membrane</keyword>